<sequence length="293" mass="32582">MNEPTKTDFVPRWARNATPEFLESLAETPVTGSAPLEWPRIVTRILPSSGSSSLGANTVSEVIELTQKLANYAAYDAVRGINPDFADMRSMGAELLAFSRLTIEPFEEGSFVIPARFESPDLIENDERESAISAERIANRFGNIFEDVGSQNASASISIGALQTIQQLNRTLNREASAIEFSTFDRYERRSGFQRVDTAFVKRVDSVVKNRQPSVLKMESLRGNVTALDIEKGELRLSVSTQKDRVKGTFPMMLHPTILESLGREIEVYGRVSFKNGRPESISIQQADILDSE</sequence>
<dbReference type="RefSeq" id="WP_146390108.1">
    <property type="nucleotide sequence ID" value="NZ_SJPK01000002.1"/>
</dbReference>
<comment type="caution">
    <text evidence="1">The sequence shown here is derived from an EMBL/GenBank/DDBJ whole genome shotgun (WGS) entry which is preliminary data.</text>
</comment>
<accession>A0A5C5YG31</accession>
<proteinExistence type="predicted"/>
<name>A0A5C5YG31_9BACT</name>
<protein>
    <submittedName>
        <fullName evidence="1">Uncharacterized protein</fullName>
    </submittedName>
</protein>
<dbReference type="AlphaFoldDB" id="A0A5C5YG31"/>
<evidence type="ECO:0000313" key="2">
    <source>
        <dbReference type="Proteomes" id="UP000318053"/>
    </source>
</evidence>
<evidence type="ECO:0000313" key="1">
    <source>
        <dbReference type="EMBL" id="TWT74058.1"/>
    </source>
</evidence>
<dbReference type="EMBL" id="SJPK01000002">
    <property type="protein sequence ID" value="TWT74058.1"/>
    <property type="molecule type" value="Genomic_DNA"/>
</dbReference>
<gene>
    <name evidence="1" type="ORF">CA85_09430</name>
</gene>
<reference evidence="1 2" key="1">
    <citation type="submission" date="2019-02" db="EMBL/GenBank/DDBJ databases">
        <title>Deep-cultivation of Planctomycetes and their phenomic and genomic characterization uncovers novel biology.</title>
        <authorList>
            <person name="Wiegand S."/>
            <person name="Jogler M."/>
            <person name="Boedeker C."/>
            <person name="Pinto D."/>
            <person name="Vollmers J."/>
            <person name="Rivas-Marin E."/>
            <person name="Kohn T."/>
            <person name="Peeters S.H."/>
            <person name="Heuer A."/>
            <person name="Rast P."/>
            <person name="Oberbeckmann S."/>
            <person name="Bunk B."/>
            <person name="Jeske O."/>
            <person name="Meyerdierks A."/>
            <person name="Storesund J.E."/>
            <person name="Kallscheuer N."/>
            <person name="Luecker S."/>
            <person name="Lage O.M."/>
            <person name="Pohl T."/>
            <person name="Merkel B.J."/>
            <person name="Hornburger P."/>
            <person name="Mueller R.-W."/>
            <person name="Bruemmer F."/>
            <person name="Labrenz M."/>
            <person name="Spormann A.M."/>
            <person name="Op Den Camp H."/>
            <person name="Overmann J."/>
            <person name="Amann R."/>
            <person name="Jetten M.S.M."/>
            <person name="Mascher T."/>
            <person name="Medema M.H."/>
            <person name="Devos D.P."/>
            <person name="Kaster A.-K."/>
            <person name="Ovreas L."/>
            <person name="Rohde M."/>
            <person name="Galperin M.Y."/>
            <person name="Jogler C."/>
        </authorList>
    </citation>
    <scope>NUCLEOTIDE SEQUENCE [LARGE SCALE GENOMIC DNA]</scope>
    <source>
        <strain evidence="1 2">CA85</strain>
    </source>
</reference>
<dbReference type="Proteomes" id="UP000318053">
    <property type="component" value="Unassembled WGS sequence"/>
</dbReference>
<organism evidence="1 2">
    <name type="scientific">Allorhodopirellula solitaria</name>
    <dbReference type="NCBI Taxonomy" id="2527987"/>
    <lineage>
        <taxon>Bacteria</taxon>
        <taxon>Pseudomonadati</taxon>
        <taxon>Planctomycetota</taxon>
        <taxon>Planctomycetia</taxon>
        <taxon>Pirellulales</taxon>
        <taxon>Pirellulaceae</taxon>
        <taxon>Allorhodopirellula</taxon>
    </lineage>
</organism>
<dbReference type="OrthoDB" id="9825206at2"/>
<keyword evidence="2" id="KW-1185">Reference proteome</keyword>